<organism evidence="2 3">
    <name type="scientific">Phascolarctobacterium succinatutens</name>
    <dbReference type="NCBI Taxonomy" id="626940"/>
    <lineage>
        <taxon>Bacteria</taxon>
        <taxon>Bacillati</taxon>
        <taxon>Bacillota</taxon>
        <taxon>Negativicutes</taxon>
        <taxon>Acidaminococcales</taxon>
        <taxon>Acidaminococcaceae</taxon>
        <taxon>Phascolarctobacterium</taxon>
    </lineage>
</organism>
<keyword evidence="1" id="KW-0812">Transmembrane</keyword>
<protein>
    <submittedName>
        <fullName evidence="2">Uncharacterized protein</fullName>
    </submittedName>
</protein>
<sequence>MFAILVGGYQNFKSIKNGTLADKIHSEPVGFLRLDFFRRVKALYKMVVLRSAKFPIKFFGVHHLLACKFRVTIFAAEEFLLCLFAFSYVIGYRTQRRLRSN</sequence>
<name>A0A1Q6R3U2_9FIRM</name>
<evidence type="ECO:0000313" key="2">
    <source>
        <dbReference type="EMBL" id="OLA37006.1"/>
    </source>
</evidence>
<reference evidence="2 3" key="1">
    <citation type="journal article" date="2016" name="Nat. Biotechnol.">
        <title>Measurement of bacterial replication rates in microbial communities.</title>
        <authorList>
            <person name="Brown C.T."/>
            <person name="Olm M.R."/>
            <person name="Thomas B.C."/>
            <person name="Banfield J.F."/>
        </authorList>
    </citation>
    <scope>NUCLEOTIDE SEQUENCE [LARGE SCALE GENOMIC DNA]</scope>
    <source>
        <strain evidence="2">46_33</strain>
    </source>
</reference>
<dbReference type="AlphaFoldDB" id="A0A1Q6R3U2"/>
<evidence type="ECO:0000256" key="1">
    <source>
        <dbReference type="SAM" id="Phobius"/>
    </source>
</evidence>
<keyword evidence="1" id="KW-0472">Membrane</keyword>
<evidence type="ECO:0000313" key="3">
    <source>
        <dbReference type="Proteomes" id="UP000186777"/>
    </source>
</evidence>
<dbReference type="EMBL" id="MNTG01000035">
    <property type="protein sequence ID" value="OLA37006.1"/>
    <property type="molecule type" value="Genomic_DNA"/>
</dbReference>
<gene>
    <name evidence="2" type="ORF">BHW43_07940</name>
</gene>
<keyword evidence="1" id="KW-1133">Transmembrane helix</keyword>
<feature type="transmembrane region" description="Helical" evidence="1">
    <location>
        <begin position="71"/>
        <end position="91"/>
    </location>
</feature>
<comment type="caution">
    <text evidence="2">The sequence shown here is derived from an EMBL/GenBank/DDBJ whole genome shotgun (WGS) entry which is preliminary data.</text>
</comment>
<accession>A0A1Q6R3U2</accession>
<dbReference type="Proteomes" id="UP000186777">
    <property type="component" value="Unassembled WGS sequence"/>
</dbReference>
<proteinExistence type="predicted"/>